<dbReference type="InterPro" id="IPR056884">
    <property type="entry name" value="NPHP3-like_N"/>
</dbReference>
<sequence length="590" mass="66512">MTFGFGVGDFVVVIGLANKVRKGYVAILDWITPIDYDTRQNDFIARRQEGTGQWLLDSVEFQTWLETDKQTLFCPGIQGAGKTVPTSIVIDYLRTRFQNDPNIGIGYIYCNFRRQHEQKPRPSVPDSVKLLYDQHKNKRTRPLLDDISKALDSVVTDFSRVYIIIDALDECIEDRARFLSTVFNLQAKTKAKLFAASRPIIDIEKQFKGCPSLEILASDNDVRKYIDGHMSQLPKFVLRPKQQDLQEEIKTEITRGVEGMFLLAQLYLGSLEDKTTPRAVRSSLKQFQKQTPGSSEERKLEVLSLAYKQAMERINGQKAGLMLLAKKVLLWITCARRPLTVIELQEAIAVEDGDLEIDKDNLPEVEDMISMCAGLVTIDEESKIVRLVHYTAQEYFQKTQNHWFPEAEADITANCITYLSFDNFKQGFCKTDEDFEERLLSNEFFVYAAQNWGHHARKATGSGQASVSGQALGQAITKFLRNEANVYASSQRLFAFVDYSTDSGFGEGIRRQIKGWNLAAYFGIEAIIQLLLSDATEPDSKDNSSGTPLSWAAENGHEAVIKLLLETGKAEVVSKDNSSRTPLSWAAENG</sequence>
<keyword evidence="2" id="KW-0040">ANK repeat</keyword>
<evidence type="ECO:0000313" key="5">
    <source>
        <dbReference type="EMBL" id="KAG9228600.1"/>
    </source>
</evidence>
<dbReference type="PROSITE" id="PS50088">
    <property type="entry name" value="ANK_REPEAT"/>
    <property type="match status" value="1"/>
</dbReference>
<dbReference type="Proteomes" id="UP000824998">
    <property type="component" value="Unassembled WGS sequence"/>
</dbReference>
<dbReference type="PROSITE" id="PS50297">
    <property type="entry name" value="ANK_REP_REGION"/>
    <property type="match status" value="1"/>
</dbReference>
<evidence type="ECO:0000313" key="6">
    <source>
        <dbReference type="Proteomes" id="UP000824998"/>
    </source>
</evidence>
<dbReference type="Pfam" id="PF22939">
    <property type="entry name" value="WHD_GPIID"/>
    <property type="match status" value="1"/>
</dbReference>
<evidence type="ECO:0000259" key="4">
    <source>
        <dbReference type="Pfam" id="PF24883"/>
    </source>
</evidence>
<evidence type="ECO:0008006" key="7">
    <source>
        <dbReference type="Google" id="ProtNLM"/>
    </source>
</evidence>
<dbReference type="PANTHER" id="PTHR10039:SF15">
    <property type="entry name" value="NACHT DOMAIN-CONTAINING PROTEIN"/>
    <property type="match status" value="1"/>
</dbReference>
<accession>A0A9P8C087</accession>
<dbReference type="Gene3D" id="1.25.40.20">
    <property type="entry name" value="Ankyrin repeat-containing domain"/>
    <property type="match status" value="1"/>
</dbReference>
<dbReference type="InterPro" id="IPR027417">
    <property type="entry name" value="P-loop_NTPase"/>
</dbReference>
<dbReference type="SUPFAM" id="SSF48403">
    <property type="entry name" value="Ankyrin repeat"/>
    <property type="match status" value="1"/>
</dbReference>
<dbReference type="EMBL" id="MU251896">
    <property type="protein sequence ID" value="KAG9228600.1"/>
    <property type="molecule type" value="Genomic_DNA"/>
</dbReference>
<evidence type="ECO:0000256" key="1">
    <source>
        <dbReference type="ARBA" id="ARBA00022737"/>
    </source>
</evidence>
<dbReference type="Gene3D" id="3.40.50.300">
    <property type="entry name" value="P-loop containing nucleotide triphosphate hydrolases"/>
    <property type="match status" value="1"/>
</dbReference>
<keyword evidence="6" id="KW-1185">Reference proteome</keyword>
<dbReference type="InterPro" id="IPR002110">
    <property type="entry name" value="Ankyrin_rpt"/>
</dbReference>
<gene>
    <name evidence="5" type="ORF">BJ875DRAFT_538123</name>
</gene>
<evidence type="ECO:0000259" key="3">
    <source>
        <dbReference type="Pfam" id="PF22939"/>
    </source>
</evidence>
<dbReference type="Pfam" id="PF12796">
    <property type="entry name" value="Ank_2"/>
    <property type="match status" value="1"/>
</dbReference>
<organism evidence="5 6">
    <name type="scientific">Amylocarpus encephaloides</name>
    <dbReference type="NCBI Taxonomy" id="45428"/>
    <lineage>
        <taxon>Eukaryota</taxon>
        <taxon>Fungi</taxon>
        <taxon>Dikarya</taxon>
        <taxon>Ascomycota</taxon>
        <taxon>Pezizomycotina</taxon>
        <taxon>Leotiomycetes</taxon>
        <taxon>Helotiales</taxon>
        <taxon>Helotiales incertae sedis</taxon>
        <taxon>Amylocarpus</taxon>
    </lineage>
</organism>
<feature type="domain" description="GPI inositol-deacylase winged helix" evidence="3">
    <location>
        <begin position="323"/>
        <end position="398"/>
    </location>
</feature>
<dbReference type="PANTHER" id="PTHR10039">
    <property type="entry name" value="AMELOGENIN"/>
    <property type="match status" value="1"/>
</dbReference>
<keyword evidence="1" id="KW-0677">Repeat</keyword>
<dbReference type="InterPro" id="IPR054471">
    <property type="entry name" value="GPIID_WHD"/>
</dbReference>
<protein>
    <recommendedName>
        <fullName evidence="7">NACHT domain-containing protein</fullName>
    </recommendedName>
</protein>
<comment type="caution">
    <text evidence="5">The sequence shown here is derived from an EMBL/GenBank/DDBJ whole genome shotgun (WGS) entry which is preliminary data.</text>
</comment>
<feature type="domain" description="Nephrocystin 3-like N-terminal" evidence="4">
    <location>
        <begin position="50"/>
        <end position="198"/>
    </location>
</feature>
<proteinExistence type="predicted"/>
<dbReference type="InterPro" id="IPR036770">
    <property type="entry name" value="Ankyrin_rpt-contain_sf"/>
</dbReference>
<feature type="repeat" description="ANK" evidence="2">
    <location>
        <begin position="544"/>
        <end position="568"/>
    </location>
</feature>
<dbReference type="Pfam" id="PF24883">
    <property type="entry name" value="NPHP3_N"/>
    <property type="match status" value="1"/>
</dbReference>
<dbReference type="OrthoDB" id="195446at2759"/>
<name>A0A9P8C087_9HELO</name>
<evidence type="ECO:0000256" key="2">
    <source>
        <dbReference type="PROSITE-ProRule" id="PRU00023"/>
    </source>
</evidence>
<dbReference type="AlphaFoldDB" id="A0A9P8C087"/>
<feature type="non-terminal residue" evidence="5">
    <location>
        <position position="590"/>
    </location>
</feature>
<reference evidence="5" key="1">
    <citation type="journal article" date="2021" name="IMA Fungus">
        <title>Genomic characterization of three marine fungi, including Emericellopsis atlantica sp. nov. with signatures of a generalist lifestyle and marine biomass degradation.</title>
        <authorList>
            <person name="Hagestad O.C."/>
            <person name="Hou L."/>
            <person name="Andersen J.H."/>
            <person name="Hansen E.H."/>
            <person name="Altermark B."/>
            <person name="Li C."/>
            <person name="Kuhnert E."/>
            <person name="Cox R.J."/>
            <person name="Crous P.W."/>
            <person name="Spatafora J.W."/>
            <person name="Lail K."/>
            <person name="Amirebrahimi M."/>
            <person name="Lipzen A."/>
            <person name="Pangilinan J."/>
            <person name="Andreopoulos W."/>
            <person name="Hayes R.D."/>
            <person name="Ng V."/>
            <person name="Grigoriev I.V."/>
            <person name="Jackson S.A."/>
            <person name="Sutton T.D.S."/>
            <person name="Dobson A.D.W."/>
            <person name="Rama T."/>
        </authorList>
    </citation>
    <scope>NUCLEOTIDE SEQUENCE</scope>
    <source>
        <strain evidence="5">TRa018bII</strain>
    </source>
</reference>